<dbReference type="EMBL" id="JACEEZ010017490">
    <property type="protein sequence ID" value="KAG0717492.1"/>
    <property type="molecule type" value="Genomic_DNA"/>
</dbReference>
<feature type="binding site" evidence="4">
    <location>
        <position position="96"/>
    </location>
    <ligand>
        <name>ATP</name>
        <dbReference type="ChEBI" id="CHEBI:30616"/>
    </ligand>
</feature>
<dbReference type="AlphaFoldDB" id="A0A8J4Y0C1"/>
<organism evidence="7 8">
    <name type="scientific">Chionoecetes opilio</name>
    <name type="common">Atlantic snow crab</name>
    <name type="synonym">Cancer opilio</name>
    <dbReference type="NCBI Taxonomy" id="41210"/>
    <lineage>
        <taxon>Eukaryota</taxon>
        <taxon>Metazoa</taxon>
        <taxon>Ecdysozoa</taxon>
        <taxon>Arthropoda</taxon>
        <taxon>Crustacea</taxon>
        <taxon>Multicrustacea</taxon>
        <taxon>Malacostraca</taxon>
        <taxon>Eumalacostraca</taxon>
        <taxon>Eucarida</taxon>
        <taxon>Decapoda</taxon>
        <taxon>Pleocyemata</taxon>
        <taxon>Brachyura</taxon>
        <taxon>Eubrachyura</taxon>
        <taxon>Majoidea</taxon>
        <taxon>Majidae</taxon>
        <taxon>Chionoecetes</taxon>
    </lineage>
</organism>
<keyword evidence="7" id="KW-0808">Transferase</keyword>
<evidence type="ECO:0000256" key="4">
    <source>
        <dbReference type="PROSITE-ProRule" id="PRU10141"/>
    </source>
</evidence>
<dbReference type="InterPro" id="IPR000719">
    <property type="entry name" value="Prot_kinase_dom"/>
</dbReference>
<feature type="region of interest" description="Disordered" evidence="5">
    <location>
        <begin position="367"/>
        <end position="405"/>
    </location>
</feature>
<feature type="domain" description="Protein kinase" evidence="6">
    <location>
        <begin position="62"/>
        <end position="353"/>
    </location>
</feature>
<dbReference type="PANTHER" id="PTHR11909">
    <property type="entry name" value="CASEIN KINASE-RELATED"/>
    <property type="match status" value="1"/>
</dbReference>
<keyword evidence="7" id="KW-0418">Kinase</keyword>
<feature type="region of interest" description="Disordered" evidence="5">
    <location>
        <begin position="1"/>
        <end position="33"/>
    </location>
</feature>
<dbReference type="InterPro" id="IPR017441">
    <property type="entry name" value="Protein_kinase_ATP_BS"/>
</dbReference>
<protein>
    <recommendedName>
        <fullName evidence="1">non-specific serine/threonine protein kinase</fullName>
        <ecNumber evidence="1">2.7.11.1</ecNumber>
    </recommendedName>
</protein>
<dbReference type="GO" id="GO:0004674">
    <property type="term" value="F:protein serine/threonine kinase activity"/>
    <property type="evidence" value="ECO:0007669"/>
    <property type="project" value="UniProtKB-EC"/>
</dbReference>
<evidence type="ECO:0000256" key="3">
    <source>
        <dbReference type="ARBA" id="ARBA00022840"/>
    </source>
</evidence>
<evidence type="ECO:0000313" key="7">
    <source>
        <dbReference type="EMBL" id="KAG0717492.1"/>
    </source>
</evidence>
<dbReference type="CDD" id="cd14015">
    <property type="entry name" value="STKc_VRK"/>
    <property type="match status" value="1"/>
</dbReference>
<dbReference type="Pfam" id="PF00069">
    <property type="entry name" value="Pkinase"/>
    <property type="match status" value="1"/>
</dbReference>
<dbReference type="Proteomes" id="UP000770661">
    <property type="component" value="Unassembled WGS sequence"/>
</dbReference>
<evidence type="ECO:0000256" key="2">
    <source>
        <dbReference type="ARBA" id="ARBA00022741"/>
    </source>
</evidence>
<evidence type="ECO:0000259" key="6">
    <source>
        <dbReference type="PROSITE" id="PS50011"/>
    </source>
</evidence>
<evidence type="ECO:0000313" key="8">
    <source>
        <dbReference type="Proteomes" id="UP000770661"/>
    </source>
</evidence>
<reference evidence="7" key="1">
    <citation type="submission" date="2020-07" db="EMBL/GenBank/DDBJ databases">
        <title>The High-quality genome of the commercially important snow crab, Chionoecetes opilio.</title>
        <authorList>
            <person name="Jeong J.-H."/>
            <person name="Ryu S."/>
        </authorList>
    </citation>
    <scope>NUCLEOTIDE SEQUENCE</scope>
    <source>
        <strain evidence="7">MADBK_172401_WGS</strain>
        <tissue evidence="7">Digestive gland</tissue>
    </source>
</reference>
<dbReference type="OrthoDB" id="2687620at2759"/>
<dbReference type="EC" id="2.7.11.1" evidence="1"/>
<dbReference type="SMART" id="SM00220">
    <property type="entry name" value="S_TKc"/>
    <property type="match status" value="1"/>
</dbReference>
<gene>
    <name evidence="7" type="primary">Vrk1</name>
    <name evidence="7" type="ORF">GWK47_054297</name>
</gene>
<dbReference type="SUPFAM" id="SSF56112">
    <property type="entry name" value="Protein kinase-like (PK-like)"/>
    <property type="match status" value="1"/>
</dbReference>
<keyword evidence="3 4" id="KW-0067">ATP-binding</keyword>
<proteinExistence type="predicted"/>
<dbReference type="InterPro" id="IPR011009">
    <property type="entry name" value="Kinase-like_dom_sf"/>
</dbReference>
<dbReference type="PROSITE" id="PS00108">
    <property type="entry name" value="PROTEIN_KINASE_ST"/>
    <property type="match status" value="1"/>
</dbReference>
<feature type="compositionally biased region" description="Basic residues" evidence="5">
    <location>
        <begin position="376"/>
        <end position="389"/>
    </location>
</feature>
<accession>A0A8J4Y0C1</accession>
<dbReference type="PROSITE" id="PS50011">
    <property type="entry name" value="PROTEIN_KINASE_DOM"/>
    <property type="match status" value="1"/>
</dbReference>
<name>A0A8J4Y0C1_CHIOP</name>
<feature type="compositionally biased region" description="Low complexity" evidence="5">
    <location>
        <begin position="1"/>
        <end position="31"/>
    </location>
</feature>
<evidence type="ECO:0000256" key="1">
    <source>
        <dbReference type="ARBA" id="ARBA00012513"/>
    </source>
</evidence>
<sequence length="653" mass="73071">MAPRKTAATKSGSKGAAATKSGSKGAATSKGAPKKRVAALGFKLPDPIAPGVVVKDVAKQSWKIGKSIGVGGFGEIYLASNSTEGPVGSGADYVVKVEPHSNGPLFAEMHCYMRLAKPEHIETWKKEKRLKRLGMPKFFGSGSFEYNSQKYRFMVMERFGTDLQKILEQHSKRLSFKTVYQVGIQILDVLEYIHSKEYVHADIKASNLLVGHQTGTENQVFLVDFGLARYYSNDGRHKEYKYDVRKAHDGTIEFTSRDAHIGAHSRRGDLEILGYNMTQWLCSRLPWEDKLQDCNAVFAHKRKCMENIGAFVSQCFPDTVPHGLQEYLEYVVSLAFDEKPDYERCRNILREGLRAKGYRDDGKLVFTSATPVPASRKPKSRQDRKKAYKRRSEEEENLGDVSPKKVMRASNISPCRPRNRRVNTRMCPRTSMLGISLSKPCHIEFPSGDSPDVMIERENQRMRARKQSQRPKRLGIVKDTSLDNPTPQMVEIMNKIREKSASPPICQKRHRHNSNCQTSPVGEDAPSQFTPAMEEVMRRRAERLTSSDSETDGYLSSYTAGSPQMFEMSESEDSNDATVFYSPTAPSPPYALLPVTTAAKTSKGNNRGVNLVSSRELADLLANAQLVRSSVSQTYPGVRITRSASRQTSPEVC</sequence>
<dbReference type="GO" id="GO:0005524">
    <property type="term" value="F:ATP binding"/>
    <property type="evidence" value="ECO:0007669"/>
    <property type="project" value="UniProtKB-UniRule"/>
</dbReference>
<dbReference type="InterPro" id="IPR008271">
    <property type="entry name" value="Ser/Thr_kinase_AS"/>
</dbReference>
<evidence type="ECO:0000256" key="5">
    <source>
        <dbReference type="SAM" id="MobiDB-lite"/>
    </source>
</evidence>
<keyword evidence="2 4" id="KW-0547">Nucleotide-binding</keyword>
<feature type="region of interest" description="Disordered" evidence="5">
    <location>
        <begin position="504"/>
        <end position="527"/>
    </location>
</feature>
<comment type="caution">
    <text evidence="7">The sequence shown here is derived from an EMBL/GenBank/DDBJ whole genome shotgun (WGS) entry which is preliminary data.</text>
</comment>
<dbReference type="Gene3D" id="1.10.510.10">
    <property type="entry name" value="Transferase(Phosphotransferase) domain 1"/>
    <property type="match status" value="1"/>
</dbReference>
<dbReference type="InterPro" id="IPR050235">
    <property type="entry name" value="CK1_Ser-Thr_kinase"/>
</dbReference>
<dbReference type="PROSITE" id="PS00107">
    <property type="entry name" value="PROTEIN_KINASE_ATP"/>
    <property type="match status" value="1"/>
</dbReference>
<keyword evidence="8" id="KW-1185">Reference proteome</keyword>